<organism evidence="1 2">
    <name type="scientific">Hibiscus syriacus</name>
    <name type="common">Rose of Sharon</name>
    <dbReference type="NCBI Taxonomy" id="106335"/>
    <lineage>
        <taxon>Eukaryota</taxon>
        <taxon>Viridiplantae</taxon>
        <taxon>Streptophyta</taxon>
        <taxon>Embryophyta</taxon>
        <taxon>Tracheophyta</taxon>
        <taxon>Spermatophyta</taxon>
        <taxon>Magnoliopsida</taxon>
        <taxon>eudicotyledons</taxon>
        <taxon>Gunneridae</taxon>
        <taxon>Pentapetalae</taxon>
        <taxon>rosids</taxon>
        <taxon>malvids</taxon>
        <taxon>Malvales</taxon>
        <taxon>Malvaceae</taxon>
        <taxon>Malvoideae</taxon>
        <taxon>Hibiscus</taxon>
    </lineage>
</organism>
<keyword evidence="2" id="KW-1185">Reference proteome</keyword>
<dbReference type="AlphaFoldDB" id="A0A6A2YUN9"/>
<accession>A0A6A2YUN9</accession>
<evidence type="ECO:0000313" key="2">
    <source>
        <dbReference type="Proteomes" id="UP000436088"/>
    </source>
</evidence>
<sequence>MNWVEFSGGIQFATAQLPLLELMDCGITICDLDSQNPPSDQNSDSEVPNVLNNKLHLMYQKLIIKHSRLKKLSLWGCSGLDVSSFSP</sequence>
<dbReference type="EMBL" id="VEPZ02001271">
    <property type="protein sequence ID" value="KAE8683126.1"/>
    <property type="molecule type" value="Genomic_DNA"/>
</dbReference>
<reference evidence="1" key="1">
    <citation type="submission" date="2019-09" db="EMBL/GenBank/DDBJ databases">
        <title>Draft genome information of white flower Hibiscus syriacus.</title>
        <authorList>
            <person name="Kim Y.-M."/>
        </authorList>
    </citation>
    <scope>NUCLEOTIDE SEQUENCE [LARGE SCALE GENOMIC DNA]</scope>
    <source>
        <strain evidence="1">YM2019G1</strain>
    </source>
</reference>
<dbReference type="Proteomes" id="UP000436088">
    <property type="component" value="Unassembled WGS sequence"/>
</dbReference>
<evidence type="ECO:0000313" key="1">
    <source>
        <dbReference type="EMBL" id="KAE8683126.1"/>
    </source>
</evidence>
<name>A0A6A2YUN9_HIBSY</name>
<protein>
    <submittedName>
        <fullName evidence="1">Uncharacterized protein</fullName>
    </submittedName>
</protein>
<proteinExistence type="predicted"/>
<gene>
    <name evidence="1" type="ORF">F3Y22_tig00111213pilonHSYRG00079</name>
</gene>
<comment type="caution">
    <text evidence="1">The sequence shown here is derived from an EMBL/GenBank/DDBJ whole genome shotgun (WGS) entry which is preliminary data.</text>
</comment>